<feature type="coiled-coil region" evidence="1">
    <location>
        <begin position="165"/>
        <end position="272"/>
    </location>
</feature>
<name>A0AAD4QU49_9BILA</name>
<reference evidence="3" key="1">
    <citation type="submission" date="2022-01" db="EMBL/GenBank/DDBJ databases">
        <title>Genome Sequence Resource for Two Populations of Ditylenchus destructor, the Migratory Endoparasitic Phytonematode.</title>
        <authorList>
            <person name="Zhang H."/>
            <person name="Lin R."/>
            <person name="Xie B."/>
        </authorList>
    </citation>
    <scope>NUCLEOTIDE SEQUENCE</scope>
    <source>
        <strain evidence="3">BazhouSP</strain>
    </source>
</reference>
<evidence type="ECO:0000313" key="4">
    <source>
        <dbReference type="Proteomes" id="UP001201812"/>
    </source>
</evidence>
<keyword evidence="1" id="KW-0175">Coiled coil</keyword>
<feature type="compositionally biased region" description="Low complexity" evidence="2">
    <location>
        <begin position="456"/>
        <end position="480"/>
    </location>
</feature>
<organism evidence="3 4">
    <name type="scientific">Ditylenchus destructor</name>
    <dbReference type="NCBI Taxonomy" id="166010"/>
    <lineage>
        <taxon>Eukaryota</taxon>
        <taxon>Metazoa</taxon>
        <taxon>Ecdysozoa</taxon>
        <taxon>Nematoda</taxon>
        <taxon>Chromadorea</taxon>
        <taxon>Rhabditida</taxon>
        <taxon>Tylenchina</taxon>
        <taxon>Tylenchomorpha</taxon>
        <taxon>Sphaerularioidea</taxon>
        <taxon>Anguinidae</taxon>
        <taxon>Anguininae</taxon>
        <taxon>Ditylenchus</taxon>
    </lineage>
</organism>
<feature type="compositionally biased region" description="Low complexity" evidence="2">
    <location>
        <begin position="494"/>
        <end position="522"/>
    </location>
</feature>
<protein>
    <submittedName>
        <fullName evidence="3">Uncharacterized protein</fullName>
    </submittedName>
</protein>
<dbReference type="EMBL" id="JAKKPZ010000403">
    <property type="protein sequence ID" value="KAI1695442.1"/>
    <property type="molecule type" value="Genomic_DNA"/>
</dbReference>
<dbReference type="AlphaFoldDB" id="A0AAD4QU49"/>
<dbReference type="Proteomes" id="UP001201812">
    <property type="component" value="Unassembled WGS sequence"/>
</dbReference>
<sequence length="659" mass="71968">MIKFEFPVRYSSHDEQAVAILTEVLHRDLKVVDNLLNGKKKKKREEIKMGAVGTLRVSQRGDQFRLHLERCGLSVRMQRVATSIPIQRCLKYTVGIEDARKIMALAKECKVKVKTKGEATDTIKEHDIKARVDKETAKVRRELETIIEKKEAEFSQRERGLKKKLEDTEKSLSKIDEDRKMIEDQRAADQTTFNEIRERLEESIKDLKIKMETTTQEAEDKRVADIASAKAKTEEEYIQKLEDTKTELKGQLEQEKETYERLIASNKESNNTKVMEERNQFLDLIKKNFDLHNTSMITDIMDNAKKAVLGLLEDLSEDGDNAQGGSKLKEVTKAVNEALDDAKRQQLAHMETILKDTASLLEELERIFGGRIEKLAALIVEVDEAIAGLKEAQKIPKKNSPPPSVASSKMSSIGDDMAGNEEEREEAMENAEIVLEKAQSIADEIPSPIPSPPPSEIGSSASSSVSSSASSMGARSGAGANVEGKAAIAESVRSASTTSSKTKAQVPASKSVKSVASSVRSSGTKKAPTKAPSLHRDAAENSKNSKTKSRTASIASSTLSEDQNVSPPLNGTPPRSVVSSASSVVSLEGRMTHAYRKAVSEILGHTAEVAAAEATKAMLIGDDSCCDIDMWIANSSIPAAVDAIKPDSPKVPGKARSVA</sequence>
<evidence type="ECO:0000256" key="2">
    <source>
        <dbReference type="SAM" id="MobiDB-lite"/>
    </source>
</evidence>
<feature type="region of interest" description="Disordered" evidence="2">
    <location>
        <begin position="393"/>
        <end position="577"/>
    </location>
</feature>
<accession>A0AAD4QU49</accession>
<keyword evidence="4" id="KW-1185">Reference proteome</keyword>
<feature type="compositionally biased region" description="Acidic residues" evidence="2">
    <location>
        <begin position="418"/>
        <end position="429"/>
    </location>
</feature>
<evidence type="ECO:0000256" key="1">
    <source>
        <dbReference type="SAM" id="Coils"/>
    </source>
</evidence>
<gene>
    <name evidence="3" type="ORF">DdX_19577</name>
</gene>
<evidence type="ECO:0000313" key="3">
    <source>
        <dbReference type="EMBL" id="KAI1695442.1"/>
    </source>
</evidence>
<feature type="compositionally biased region" description="Polar residues" evidence="2">
    <location>
        <begin position="550"/>
        <end position="569"/>
    </location>
</feature>
<proteinExistence type="predicted"/>
<comment type="caution">
    <text evidence="3">The sequence shown here is derived from an EMBL/GenBank/DDBJ whole genome shotgun (WGS) entry which is preliminary data.</text>
</comment>